<dbReference type="Proteomes" id="UP001549145">
    <property type="component" value="Unassembled WGS sequence"/>
</dbReference>
<keyword evidence="2" id="KW-1185">Reference proteome</keyword>
<evidence type="ECO:0000313" key="2">
    <source>
        <dbReference type="Proteomes" id="UP001549145"/>
    </source>
</evidence>
<gene>
    <name evidence="1" type="ORF">ABID43_003906</name>
</gene>
<reference evidence="1 2" key="1">
    <citation type="submission" date="2024-06" db="EMBL/GenBank/DDBJ databases">
        <title>Genomic Encyclopedia of Type Strains, Phase IV (KMG-IV): sequencing the most valuable type-strain genomes for metagenomic binning, comparative biology and taxonomic classification.</title>
        <authorList>
            <person name="Goeker M."/>
        </authorList>
    </citation>
    <scope>NUCLEOTIDE SEQUENCE [LARGE SCALE GENOMIC DNA]</scope>
    <source>
        <strain evidence="1 2">DSM 21331</strain>
    </source>
</reference>
<protein>
    <submittedName>
        <fullName evidence="1">Uncharacterized protein</fullName>
    </submittedName>
</protein>
<organism evidence="1 2">
    <name type="scientific">Methylobacterium goesingense</name>
    <dbReference type="NCBI Taxonomy" id="243690"/>
    <lineage>
        <taxon>Bacteria</taxon>
        <taxon>Pseudomonadati</taxon>
        <taxon>Pseudomonadota</taxon>
        <taxon>Alphaproteobacteria</taxon>
        <taxon>Hyphomicrobiales</taxon>
        <taxon>Methylobacteriaceae</taxon>
        <taxon>Methylobacterium</taxon>
    </lineage>
</organism>
<proteinExistence type="predicted"/>
<sequence>MNEIVWIRPAGYDLAVQPGTILRPDAGLPEFRVMARRPVVMMFHAGPTWDIRPFTELTLRLVEPEEGGDQTIPVR</sequence>
<evidence type="ECO:0000313" key="1">
    <source>
        <dbReference type="EMBL" id="MET3694344.1"/>
    </source>
</evidence>
<dbReference type="RefSeq" id="WP_238279131.1">
    <property type="nucleotide sequence ID" value="NZ_BPQL01000050.1"/>
</dbReference>
<comment type="caution">
    <text evidence="1">The sequence shown here is derived from an EMBL/GenBank/DDBJ whole genome shotgun (WGS) entry which is preliminary data.</text>
</comment>
<dbReference type="EMBL" id="JBEPMM010000014">
    <property type="protein sequence ID" value="MET3694344.1"/>
    <property type="molecule type" value="Genomic_DNA"/>
</dbReference>
<name>A0ABV2L915_9HYPH</name>
<accession>A0ABV2L915</accession>